<dbReference type="Proteomes" id="UP001295444">
    <property type="component" value="Chromosome 10"/>
</dbReference>
<dbReference type="EMBL" id="OW240921">
    <property type="protein sequence ID" value="CAH2320542.1"/>
    <property type="molecule type" value="Genomic_DNA"/>
</dbReference>
<evidence type="ECO:0000313" key="2">
    <source>
        <dbReference type="EMBL" id="CAH2320542.1"/>
    </source>
</evidence>
<evidence type="ECO:0000256" key="1">
    <source>
        <dbReference type="SAM" id="MobiDB-lite"/>
    </source>
</evidence>
<keyword evidence="3" id="KW-1185">Reference proteome</keyword>
<gene>
    <name evidence="2" type="ORF">PECUL_23A024051</name>
</gene>
<reference evidence="2" key="1">
    <citation type="submission" date="2022-03" db="EMBL/GenBank/DDBJ databases">
        <authorList>
            <person name="Alioto T."/>
            <person name="Alioto T."/>
            <person name="Gomez Garrido J."/>
        </authorList>
    </citation>
    <scope>NUCLEOTIDE SEQUENCE</scope>
</reference>
<feature type="compositionally biased region" description="Polar residues" evidence="1">
    <location>
        <begin position="479"/>
        <end position="502"/>
    </location>
</feature>
<name>A0AAD1T7B4_PELCU</name>
<evidence type="ECO:0000313" key="3">
    <source>
        <dbReference type="Proteomes" id="UP001295444"/>
    </source>
</evidence>
<feature type="region of interest" description="Disordered" evidence="1">
    <location>
        <begin position="447"/>
        <end position="502"/>
    </location>
</feature>
<organism evidence="2 3">
    <name type="scientific">Pelobates cultripes</name>
    <name type="common">Western spadefoot toad</name>
    <dbReference type="NCBI Taxonomy" id="61616"/>
    <lineage>
        <taxon>Eukaryota</taxon>
        <taxon>Metazoa</taxon>
        <taxon>Chordata</taxon>
        <taxon>Craniata</taxon>
        <taxon>Vertebrata</taxon>
        <taxon>Euteleostomi</taxon>
        <taxon>Amphibia</taxon>
        <taxon>Batrachia</taxon>
        <taxon>Anura</taxon>
        <taxon>Pelobatoidea</taxon>
        <taxon>Pelobatidae</taxon>
        <taxon>Pelobates</taxon>
    </lineage>
</organism>
<dbReference type="AlphaFoldDB" id="A0AAD1T7B4"/>
<protein>
    <submittedName>
        <fullName evidence="2">Uncharacterized protein</fullName>
    </submittedName>
</protein>
<accession>A0AAD1T7B4</accession>
<sequence length="570" mass="63721">MNSRCCSDIQKEDLKPIKTCSQHNKGNMSYRRGRGERGQVNFDPRVVQANIYLYSLPYEGFRGYKITPDNHRKKQSNLSPAKLRSRQNKRALTNYFPDSSLFSQNDIARDTTTFGRKEEPNLSLSKKTFMEAHESIIIIGKRGHSSDLNCGGKVSSLRTSQCGRCSWVKSGFHSEITSFVMQTQLPLLNKLLKSNEEPSVYPVCQSSVDLLCNLDSSSSTDTEDSELQVSHFSADLQYSIPRVNHISTKRNELTHLPKSKNIDDPQCVQSSSCVQNPGFMRTNENEITVNKPLAINVYSTSLSSSKVSSLYDHNLGATIYNMRSLDLTDTENISCSPCTGEEKDASMAFNKPCTNGEKTNFGTFKSCDTLIERFTFPRKLRDDQKSLEGVTNSQCCWNTPISNLPDTRPLEREEHLTEIADTLEMYGQVSRGIHSVTLPMDGFKKYPSEQRDAGTTSRYPEHPRWPSGKIDSGEPRGGTLNQASRTHAPTRTQAILGPQNQRRTQIKCLTLDPATSAAPGTSSQPLLQHKRLRYCTPRKDTLKLTPEAEIQGAATAMKGLIATAQGFCQR</sequence>
<proteinExistence type="predicted"/>